<dbReference type="EMBL" id="CP034669">
    <property type="protein sequence ID" value="QAT82964.1"/>
    <property type="molecule type" value="Genomic_DNA"/>
</dbReference>
<dbReference type="RefSeq" id="WP_158617724.1">
    <property type="nucleotide sequence ID" value="NZ_CP034669.1"/>
</dbReference>
<gene>
    <name evidence="1" type="ORF">EJ065_1361</name>
</gene>
<organism evidence="1 2">
    <name type="scientific">Corallococcus coralloides</name>
    <name type="common">Myxococcus coralloides</name>
    <dbReference type="NCBI Taxonomy" id="184914"/>
    <lineage>
        <taxon>Bacteria</taxon>
        <taxon>Pseudomonadati</taxon>
        <taxon>Myxococcota</taxon>
        <taxon>Myxococcia</taxon>
        <taxon>Myxococcales</taxon>
        <taxon>Cystobacterineae</taxon>
        <taxon>Myxococcaceae</taxon>
        <taxon>Corallococcus</taxon>
    </lineage>
</organism>
<dbReference type="Proteomes" id="UP000288758">
    <property type="component" value="Chromosome"/>
</dbReference>
<evidence type="ECO:0000313" key="2">
    <source>
        <dbReference type="Proteomes" id="UP000288758"/>
    </source>
</evidence>
<proteinExistence type="predicted"/>
<name>A0A410RM07_CORCK</name>
<sequence>MRQATKQAPMNLKHLNPSGHGIDAASRPSPVTAPSTCRWRDFASFRLASPGS</sequence>
<evidence type="ECO:0000313" key="1">
    <source>
        <dbReference type="EMBL" id="QAT82964.1"/>
    </source>
</evidence>
<reference evidence="1 2" key="1">
    <citation type="submission" date="2018-12" db="EMBL/GenBank/DDBJ databases">
        <title>Complete Genome Sequence of the Corallopyronin A producing Myxobacterium Corallococcus coralloides B035.</title>
        <authorList>
            <person name="Bouhired S.M."/>
            <person name="Rupp O."/>
            <person name="Blom J."/>
            <person name="Schaeberle T.F."/>
            <person name="Kehraus S."/>
            <person name="Schiefer A."/>
            <person name="Pfarr K."/>
            <person name="Goesmann A."/>
            <person name="Hoerauf A."/>
            <person name="Koenig G.M."/>
        </authorList>
    </citation>
    <scope>NUCLEOTIDE SEQUENCE [LARGE SCALE GENOMIC DNA]</scope>
    <source>
        <strain evidence="1 2">B035</strain>
    </source>
</reference>
<protein>
    <submittedName>
        <fullName evidence="1">Uncharacterized protein</fullName>
    </submittedName>
</protein>
<dbReference type="AlphaFoldDB" id="A0A410RM07"/>
<accession>A0A410RM07</accession>